<dbReference type="RefSeq" id="WP_319011460.1">
    <property type="nucleotide sequence ID" value="NZ_JAWJZF010000441.1"/>
</dbReference>
<reference evidence="2 3" key="1">
    <citation type="submission" date="2023-10" db="EMBL/GenBank/DDBJ databases">
        <authorList>
            <person name="Wang X.X."/>
        </authorList>
    </citation>
    <scope>NUCLEOTIDE SEQUENCE [LARGE SCALE GENOMIC DNA]</scope>
    <source>
        <strain evidence="2 3">NBRC 12816</strain>
    </source>
</reference>
<feature type="compositionally biased region" description="Gly residues" evidence="1">
    <location>
        <begin position="9"/>
        <end position="18"/>
    </location>
</feature>
<sequence>MRLNQLDDGTGGRGGVGGAPDLRTAPEKKRAAANTIETELEPATGKAAAWADEATSGAVSAFGGWAVAAGLKTVDTTWNNQVKALLARLAHEKGALRGTVGTLSGTDVGVRTQIKGVQAPVSSISGY</sequence>
<gene>
    <name evidence="2" type="ORF">R2363_23920</name>
</gene>
<name>A0ABU4KBT5_9ACTN</name>
<proteinExistence type="predicted"/>
<accession>A0ABU4KBT5</accession>
<keyword evidence="3" id="KW-1185">Reference proteome</keyword>
<comment type="caution">
    <text evidence="2">The sequence shown here is derived from an EMBL/GenBank/DDBJ whole genome shotgun (WGS) entry which is preliminary data.</text>
</comment>
<feature type="region of interest" description="Disordered" evidence="1">
    <location>
        <begin position="1"/>
        <end position="36"/>
    </location>
</feature>
<protein>
    <submittedName>
        <fullName evidence="2">Uncharacterized protein</fullName>
    </submittedName>
</protein>
<evidence type="ECO:0000256" key="1">
    <source>
        <dbReference type="SAM" id="MobiDB-lite"/>
    </source>
</evidence>
<dbReference type="EMBL" id="JAWJZF010000441">
    <property type="protein sequence ID" value="MDX2295215.1"/>
    <property type="molecule type" value="Genomic_DNA"/>
</dbReference>
<evidence type="ECO:0000313" key="2">
    <source>
        <dbReference type="EMBL" id="MDX2295215.1"/>
    </source>
</evidence>
<dbReference type="Proteomes" id="UP001278571">
    <property type="component" value="Unassembled WGS sequence"/>
</dbReference>
<evidence type="ECO:0000313" key="3">
    <source>
        <dbReference type="Proteomes" id="UP001278571"/>
    </source>
</evidence>
<organism evidence="2 3">
    <name type="scientific">Streptomyces roseolus</name>
    <dbReference type="NCBI Taxonomy" id="67358"/>
    <lineage>
        <taxon>Bacteria</taxon>
        <taxon>Bacillati</taxon>
        <taxon>Actinomycetota</taxon>
        <taxon>Actinomycetes</taxon>
        <taxon>Kitasatosporales</taxon>
        <taxon>Streptomycetaceae</taxon>
        <taxon>Streptomyces</taxon>
    </lineage>
</organism>